<feature type="region of interest" description="Disordered" evidence="1">
    <location>
        <begin position="64"/>
        <end position="89"/>
    </location>
</feature>
<sequence length="182" mass="18807">MTSRTSRGARTGLALAGIGLLLALTACAPNGADSADLKSGDSDAAYEEWSTEFTSCMKDEGIDIGMATGADGSASSGGTSDSSAAVDPDEIDLDAMAAAERTCFDKVGDPPPVPGQPDQEEMNEASLRFSACLRERGYDFDDPEISPDGAAGMTEAMSADEIDPVDADECGKQADFPTMDEE</sequence>
<feature type="compositionally biased region" description="Acidic residues" evidence="1">
    <location>
        <begin position="158"/>
        <end position="168"/>
    </location>
</feature>
<dbReference type="Proteomes" id="UP000184699">
    <property type="component" value="Unassembled WGS sequence"/>
</dbReference>
<dbReference type="RefSeq" id="WP_074260943.1">
    <property type="nucleotide sequence ID" value="NZ_FSRJ01000003.1"/>
</dbReference>
<gene>
    <name evidence="3" type="ORF">SAMN05443544_2868</name>
</gene>
<evidence type="ECO:0000256" key="2">
    <source>
        <dbReference type="SAM" id="SignalP"/>
    </source>
</evidence>
<dbReference type="EMBL" id="FSRJ01000003">
    <property type="protein sequence ID" value="SIO10961.1"/>
    <property type="molecule type" value="Genomic_DNA"/>
</dbReference>
<evidence type="ECO:0008006" key="5">
    <source>
        <dbReference type="Google" id="ProtNLM"/>
    </source>
</evidence>
<feature type="compositionally biased region" description="Low complexity" evidence="1">
    <location>
        <begin position="67"/>
        <end position="85"/>
    </location>
</feature>
<evidence type="ECO:0000313" key="3">
    <source>
        <dbReference type="EMBL" id="SIO10961.1"/>
    </source>
</evidence>
<evidence type="ECO:0000313" key="4">
    <source>
        <dbReference type="Proteomes" id="UP000184699"/>
    </source>
</evidence>
<dbReference type="PROSITE" id="PS51257">
    <property type="entry name" value="PROKAR_LIPOPROTEIN"/>
    <property type="match status" value="1"/>
</dbReference>
<accession>A0A1N6GTP0</accession>
<organism evidence="3 4">
    <name type="scientific">Agromyces cerinus subsp. cerinus</name>
    <dbReference type="NCBI Taxonomy" id="232089"/>
    <lineage>
        <taxon>Bacteria</taxon>
        <taxon>Bacillati</taxon>
        <taxon>Actinomycetota</taxon>
        <taxon>Actinomycetes</taxon>
        <taxon>Micrococcales</taxon>
        <taxon>Microbacteriaceae</taxon>
        <taxon>Agromyces</taxon>
    </lineage>
</organism>
<dbReference type="OrthoDB" id="7949713at2"/>
<dbReference type="AlphaFoldDB" id="A0A1N6GTP0"/>
<evidence type="ECO:0000256" key="1">
    <source>
        <dbReference type="SAM" id="MobiDB-lite"/>
    </source>
</evidence>
<dbReference type="STRING" id="232089.SAMN05443544_2868"/>
<feature type="chain" id="PRO_5038728749" description="Secreted protein" evidence="2">
    <location>
        <begin position="29"/>
        <end position="182"/>
    </location>
</feature>
<feature type="region of interest" description="Disordered" evidence="1">
    <location>
        <begin position="104"/>
        <end position="123"/>
    </location>
</feature>
<name>A0A1N6GTP0_9MICO</name>
<feature type="region of interest" description="Disordered" evidence="1">
    <location>
        <begin position="138"/>
        <end position="182"/>
    </location>
</feature>
<reference evidence="4" key="1">
    <citation type="submission" date="2016-11" db="EMBL/GenBank/DDBJ databases">
        <authorList>
            <person name="Varghese N."/>
            <person name="Submissions S."/>
        </authorList>
    </citation>
    <scope>NUCLEOTIDE SEQUENCE [LARGE SCALE GENOMIC DNA]</scope>
    <source>
        <strain evidence="4">DSM 8595</strain>
    </source>
</reference>
<proteinExistence type="predicted"/>
<keyword evidence="4" id="KW-1185">Reference proteome</keyword>
<feature type="signal peptide" evidence="2">
    <location>
        <begin position="1"/>
        <end position="28"/>
    </location>
</feature>
<keyword evidence="2" id="KW-0732">Signal</keyword>
<protein>
    <recommendedName>
        <fullName evidence="5">Secreted protein</fullName>
    </recommendedName>
</protein>